<organism evidence="2">
    <name type="scientific">Agromyces sp. G08B096</name>
    <dbReference type="NCBI Taxonomy" id="3156399"/>
    <lineage>
        <taxon>Bacteria</taxon>
        <taxon>Bacillati</taxon>
        <taxon>Actinomycetota</taxon>
        <taxon>Actinomycetes</taxon>
        <taxon>Micrococcales</taxon>
        <taxon>Microbacteriaceae</taxon>
        <taxon>Agromyces</taxon>
    </lineage>
</organism>
<dbReference type="SUPFAM" id="SSF48452">
    <property type="entry name" value="TPR-like"/>
    <property type="match status" value="1"/>
</dbReference>
<feature type="region of interest" description="Disordered" evidence="1">
    <location>
        <begin position="89"/>
        <end position="177"/>
    </location>
</feature>
<protein>
    <recommendedName>
        <fullName evidence="3">Tetratricopeptide repeat protein</fullName>
    </recommendedName>
</protein>
<evidence type="ECO:0000256" key="1">
    <source>
        <dbReference type="SAM" id="MobiDB-lite"/>
    </source>
</evidence>
<accession>A0AAU7WAH7</accession>
<gene>
    <name evidence="2" type="ORF">ABIQ69_06895</name>
</gene>
<feature type="region of interest" description="Disordered" evidence="1">
    <location>
        <begin position="1"/>
        <end position="20"/>
    </location>
</feature>
<name>A0AAU7WAH7_9MICO</name>
<dbReference type="Gene3D" id="1.25.40.10">
    <property type="entry name" value="Tetratricopeptide repeat domain"/>
    <property type="match status" value="1"/>
</dbReference>
<reference evidence="2" key="1">
    <citation type="submission" date="2024-05" db="EMBL/GenBank/DDBJ databases">
        <authorList>
            <person name="Yu L."/>
        </authorList>
    </citation>
    <scope>NUCLEOTIDE SEQUENCE</scope>
    <source>
        <strain evidence="2">G08B096</strain>
    </source>
</reference>
<proteinExistence type="predicted"/>
<feature type="compositionally biased region" description="Low complexity" evidence="1">
    <location>
        <begin position="153"/>
        <end position="166"/>
    </location>
</feature>
<evidence type="ECO:0008006" key="3">
    <source>
        <dbReference type="Google" id="ProtNLM"/>
    </source>
</evidence>
<evidence type="ECO:0000313" key="2">
    <source>
        <dbReference type="EMBL" id="XBX83627.1"/>
    </source>
</evidence>
<dbReference type="InterPro" id="IPR011990">
    <property type="entry name" value="TPR-like_helical_dom_sf"/>
</dbReference>
<dbReference type="AlphaFoldDB" id="A0AAU7WAH7"/>
<dbReference type="EMBL" id="CP158374">
    <property type="protein sequence ID" value="XBX83627.1"/>
    <property type="molecule type" value="Genomic_DNA"/>
</dbReference>
<dbReference type="RefSeq" id="WP_350349629.1">
    <property type="nucleotide sequence ID" value="NZ_CP158374.1"/>
</dbReference>
<feature type="compositionally biased region" description="Acidic residues" evidence="1">
    <location>
        <begin position="105"/>
        <end position="129"/>
    </location>
</feature>
<sequence>MDASTSALPADPSRHLQGEEQHVIDRLWDFSDPAKSEERFREAADDDSYSVHVRQSMATQLARAIGIQGRFDEGLAVLDAVAAELSASEPAADQAAVEPAVNESGADEAAAEPEAAESGADEASGEPEDAAGRPEGATDQPEDAAGRADEASEPAPSDAAAAGASDQPDEAARQAAAAEAAEVRARVALERGRLLTSAGRPAEAVPVLTRAARDAAHAGSAFLVLDALHMLALTDAGHEREWAEQGFELLAADRDPRVLRWGVALHNNLGWTLHDGGDAEAGLAEFQLAVEFADRYGTTDQQHVTRWSVGRALRTLGRTDEALALQRELARAKPDDPYVAGEIEALTAGDPTIEE</sequence>